<reference evidence="1" key="1">
    <citation type="submission" date="2020-05" db="EMBL/GenBank/DDBJ databases">
        <title>Large-scale comparative analyses of tick genomes elucidate their genetic diversity and vector capacities.</title>
        <authorList>
            <person name="Jia N."/>
            <person name="Wang J."/>
            <person name="Shi W."/>
            <person name="Du L."/>
            <person name="Sun Y."/>
            <person name="Zhan W."/>
            <person name="Jiang J."/>
            <person name="Wang Q."/>
            <person name="Zhang B."/>
            <person name="Ji P."/>
            <person name="Sakyi L.B."/>
            <person name="Cui X."/>
            <person name="Yuan T."/>
            <person name="Jiang B."/>
            <person name="Yang W."/>
            <person name="Lam T.T.-Y."/>
            <person name="Chang Q."/>
            <person name="Ding S."/>
            <person name="Wang X."/>
            <person name="Zhu J."/>
            <person name="Ruan X."/>
            <person name="Zhao L."/>
            <person name="Wei J."/>
            <person name="Que T."/>
            <person name="Du C."/>
            <person name="Cheng J."/>
            <person name="Dai P."/>
            <person name="Han X."/>
            <person name="Huang E."/>
            <person name="Gao Y."/>
            <person name="Liu J."/>
            <person name="Shao H."/>
            <person name="Ye R."/>
            <person name="Li L."/>
            <person name="Wei W."/>
            <person name="Wang X."/>
            <person name="Wang C."/>
            <person name="Yang T."/>
            <person name="Huo Q."/>
            <person name="Li W."/>
            <person name="Guo W."/>
            <person name="Chen H."/>
            <person name="Zhou L."/>
            <person name="Ni X."/>
            <person name="Tian J."/>
            <person name="Zhou Y."/>
            <person name="Sheng Y."/>
            <person name="Liu T."/>
            <person name="Pan Y."/>
            <person name="Xia L."/>
            <person name="Li J."/>
            <person name="Zhao F."/>
            <person name="Cao W."/>
        </authorList>
    </citation>
    <scope>NUCLEOTIDE SEQUENCE</scope>
    <source>
        <strain evidence="1">Hyas-2018</strain>
    </source>
</reference>
<evidence type="ECO:0000313" key="2">
    <source>
        <dbReference type="Proteomes" id="UP000821845"/>
    </source>
</evidence>
<keyword evidence="2" id="KW-1185">Reference proteome</keyword>
<gene>
    <name evidence="1" type="ORF">HPB50_025175</name>
</gene>
<dbReference type="EMBL" id="CM023481">
    <property type="protein sequence ID" value="KAH6948579.1"/>
    <property type="molecule type" value="Genomic_DNA"/>
</dbReference>
<organism evidence="1 2">
    <name type="scientific">Hyalomma asiaticum</name>
    <name type="common">Tick</name>
    <dbReference type="NCBI Taxonomy" id="266040"/>
    <lineage>
        <taxon>Eukaryota</taxon>
        <taxon>Metazoa</taxon>
        <taxon>Ecdysozoa</taxon>
        <taxon>Arthropoda</taxon>
        <taxon>Chelicerata</taxon>
        <taxon>Arachnida</taxon>
        <taxon>Acari</taxon>
        <taxon>Parasitiformes</taxon>
        <taxon>Ixodida</taxon>
        <taxon>Ixodoidea</taxon>
        <taxon>Ixodidae</taxon>
        <taxon>Hyalomminae</taxon>
        <taxon>Hyalomma</taxon>
    </lineage>
</organism>
<proteinExistence type="predicted"/>
<accession>A0ACB7TUE7</accession>
<comment type="caution">
    <text evidence="1">The sequence shown here is derived from an EMBL/GenBank/DDBJ whole genome shotgun (WGS) entry which is preliminary data.</text>
</comment>
<dbReference type="Proteomes" id="UP000821845">
    <property type="component" value="Chromosome 1"/>
</dbReference>
<sequence length="244" mass="28156">MSSETESSPTAISDETALVNSSLEGDDDVASRSEDDGAQTLRIPEAVSDSEEGPTLDNVSRDTPAGYSNEAWLNRPMCRICHEGDQEKPLVSPCNCSGTIGFVHVTCLEDWLNRRNVDFCELCGYRFQMVAQPGSALRLLYRVLHSEDSLRRVLMFELLLWTIMIVVTVRVVVLTRVALEKRQSDRLLERARDSFYITKVTTLLYSIYWLMSKRMRYLYYLYLEWQLEHRPVRRLVAMPFQRGQ</sequence>
<name>A0ACB7TUE7_HYAAI</name>
<evidence type="ECO:0000313" key="1">
    <source>
        <dbReference type="EMBL" id="KAH6948579.1"/>
    </source>
</evidence>
<protein>
    <submittedName>
        <fullName evidence="1">Uncharacterized protein</fullName>
    </submittedName>
</protein>